<protein>
    <submittedName>
        <fullName evidence="2">Uncharacterized protein</fullName>
    </submittedName>
</protein>
<evidence type="ECO:0000313" key="2">
    <source>
        <dbReference type="EMBL" id="MBD8014397.1"/>
    </source>
</evidence>
<keyword evidence="1" id="KW-0812">Transmembrane</keyword>
<keyword evidence="1" id="KW-0472">Membrane</keyword>
<accession>A0ABR8WBM2</accession>
<evidence type="ECO:0000313" key="3">
    <source>
        <dbReference type="Proteomes" id="UP000658980"/>
    </source>
</evidence>
<name>A0ABR8WBM2_9BACL</name>
<proteinExistence type="predicted"/>
<feature type="transmembrane region" description="Helical" evidence="1">
    <location>
        <begin position="30"/>
        <end position="47"/>
    </location>
</feature>
<keyword evidence="3" id="KW-1185">Reference proteome</keyword>
<dbReference type="RefSeq" id="WP_191714632.1">
    <property type="nucleotide sequence ID" value="NZ_JACSPU010000002.1"/>
</dbReference>
<gene>
    <name evidence="2" type="ORF">H9630_06135</name>
</gene>
<keyword evidence="1" id="KW-1133">Transmembrane helix</keyword>
<evidence type="ECO:0000256" key="1">
    <source>
        <dbReference type="SAM" id="Phobius"/>
    </source>
</evidence>
<organism evidence="2 3">
    <name type="scientific">Planococcus wigleyi</name>
    <dbReference type="NCBI Taxonomy" id="2762216"/>
    <lineage>
        <taxon>Bacteria</taxon>
        <taxon>Bacillati</taxon>
        <taxon>Bacillota</taxon>
        <taxon>Bacilli</taxon>
        <taxon>Bacillales</taxon>
        <taxon>Caryophanaceae</taxon>
        <taxon>Planococcus</taxon>
    </lineage>
</organism>
<dbReference type="Proteomes" id="UP000658980">
    <property type="component" value="Unassembled WGS sequence"/>
</dbReference>
<sequence length="62" mass="6893">MKNWRAPVIMLMAIGIANIGAWIYLIAMNLLVLEMTGGSALAVYALLDIERAKLDYPTEVNR</sequence>
<feature type="transmembrane region" description="Helical" evidence="1">
    <location>
        <begin position="7"/>
        <end position="24"/>
    </location>
</feature>
<reference evidence="2 3" key="1">
    <citation type="submission" date="2020-08" db="EMBL/GenBank/DDBJ databases">
        <title>A Genomic Blueprint of the Chicken Gut Microbiome.</title>
        <authorList>
            <person name="Gilroy R."/>
            <person name="Ravi A."/>
            <person name="Getino M."/>
            <person name="Pursley I."/>
            <person name="Horton D.L."/>
            <person name="Alikhan N.-F."/>
            <person name="Baker D."/>
            <person name="Gharbi K."/>
            <person name="Hall N."/>
            <person name="Watson M."/>
            <person name="Adriaenssens E.M."/>
            <person name="Foster-Nyarko E."/>
            <person name="Jarju S."/>
            <person name="Secka A."/>
            <person name="Antonio M."/>
            <person name="Oren A."/>
            <person name="Chaudhuri R."/>
            <person name="La Ragione R.M."/>
            <person name="Hildebrand F."/>
            <person name="Pallen M.J."/>
        </authorList>
    </citation>
    <scope>NUCLEOTIDE SEQUENCE [LARGE SCALE GENOMIC DNA]</scope>
    <source>
        <strain evidence="2 3">Sa1BUA13</strain>
    </source>
</reference>
<dbReference type="EMBL" id="JACSPU010000002">
    <property type="protein sequence ID" value="MBD8014397.1"/>
    <property type="molecule type" value="Genomic_DNA"/>
</dbReference>
<comment type="caution">
    <text evidence="2">The sequence shown here is derived from an EMBL/GenBank/DDBJ whole genome shotgun (WGS) entry which is preliminary data.</text>
</comment>